<dbReference type="Pfam" id="PF05343">
    <property type="entry name" value="Peptidase_M42"/>
    <property type="match status" value="1"/>
</dbReference>
<evidence type="ECO:0000313" key="10">
    <source>
        <dbReference type="Proteomes" id="UP000028542"/>
    </source>
</evidence>
<feature type="binding site" evidence="8">
    <location>
        <position position="217"/>
    </location>
    <ligand>
        <name>Zn(2+)</name>
        <dbReference type="ChEBI" id="CHEBI:29105"/>
        <label>1</label>
    </ligand>
</feature>
<dbReference type="InterPro" id="IPR023367">
    <property type="entry name" value="Peptidase_M42_dom2"/>
</dbReference>
<keyword evidence="5" id="KW-0378">Hydrolase</keyword>
<dbReference type="PIRSF" id="PIRSF001123">
    <property type="entry name" value="PepA_GA"/>
    <property type="match status" value="1"/>
</dbReference>
<evidence type="ECO:0000256" key="2">
    <source>
        <dbReference type="ARBA" id="ARBA00022438"/>
    </source>
</evidence>
<keyword evidence="2" id="KW-0031">Aminopeptidase</keyword>
<dbReference type="SUPFAM" id="SSF53187">
    <property type="entry name" value="Zn-dependent exopeptidases"/>
    <property type="match status" value="1"/>
</dbReference>
<dbReference type="Proteomes" id="UP000028542">
    <property type="component" value="Unassembled WGS sequence"/>
</dbReference>
<evidence type="ECO:0000256" key="3">
    <source>
        <dbReference type="ARBA" id="ARBA00022670"/>
    </source>
</evidence>
<dbReference type="eggNOG" id="COG1363">
    <property type="taxonomic scope" value="Bacteria"/>
</dbReference>
<name>A0A084JBX2_9CLOT</name>
<proteinExistence type="inferred from homology"/>
<evidence type="ECO:0000256" key="8">
    <source>
        <dbReference type="PIRSR" id="PIRSR001123-2"/>
    </source>
</evidence>
<gene>
    <name evidence="9" type="ORF">IO99_09410</name>
</gene>
<evidence type="ECO:0000256" key="7">
    <source>
        <dbReference type="PIRSR" id="PIRSR001123-1"/>
    </source>
</evidence>
<dbReference type="AlphaFoldDB" id="A0A084JBX2"/>
<dbReference type="GO" id="GO:0004177">
    <property type="term" value="F:aminopeptidase activity"/>
    <property type="evidence" value="ECO:0007669"/>
    <property type="project" value="UniProtKB-UniRule"/>
</dbReference>
<keyword evidence="4 8" id="KW-0479">Metal-binding</keyword>
<evidence type="ECO:0000313" key="9">
    <source>
        <dbReference type="EMBL" id="KEZ86456.1"/>
    </source>
</evidence>
<evidence type="ECO:0000256" key="6">
    <source>
        <dbReference type="PIRNR" id="PIRNR001123"/>
    </source>
</evidence>
<evidence type="ECO:0000256" key="1">
    <source>
        <dbReference type="ARBA" id="ARBA00006272"/>
    </source>
</evidence>
<dbReference type="STRING" id="318464.IO99_09410"/>
<organism evidence="9 10">
    <name type="scientific">Clostridium sulfidigenes</name>
    <dbReference type="NCBI Taxonomy" id="318464"/>
    <lineage>
        <taxon>Bacteria</taxon>
        <taxon>Bacillati</taxon>
        <taxon>Bacillota</taxon>
        <taxon>Clostridia</taxon>
        <taxon>Eubacteriales</taxon>
        <taxon>Clostridiaceae</taxon>
        <taxon>Clostridium</taxon>
    </lineage>
</organism>
<comment type="caution">
    <text evidence="9">The sequence shown here is derived from an EMBL/GenBank/DDBJ whole genome shotgun (WGS) entry which is preliminary data.</text>
</comment>
<dbReference type="GO" id="GO:0046872">
    <property type="term" value="F:metal ion binding"/>
    <property type="evidence" value="ECO:0007669"/>
    <property type="project" value="UniProtKB-UniRule"/>
</dbReference>
<feature type="binding site" evidence="8">
    <location>
        <position position="61"/>
    </location>
    <ligand>
        <name>Zn(2+)</name>
        <dbReference type="ChEBI" id="CHEBI:29105"/>
        <label>1</label>
    </ligand>
</feature>
<dbReference type="Gene3D" id="3.40.630.10">
    <property type="entry name" value="Zn peptidases"/>
    <property type="match status" value="1"/>
</dbReference>
<sequence length="334" mass="36361">MLLEKLISAFGVSGYEKDIRSVIREEIKELADEITVDALGNLIVYKSGVGENKKKIMASAHMDEIGFQVVKIEDKGNIRVRALGGIPVIGTSMNRVKFRNGIIGLVASTIKEKELTTDTKKLYIDIGASSKEEAEKYLKVGDVAAYVGDYAELKENNITGKALDDRIGCYILVEALKKINKPYNDLYFVFSTQEEVGLRGATVAANRINPDLGIALDVTTAHDFPNCPEGSNKVGEGTAIKVSDGSVICNEYLVEEMVNCAKENNIKYQLDVIDGGGTDAGAINKSNFGVRATGISVATRYVHGPNALLSMDDTNASIDLLVNYVNREFNFDEE</sequence>
<dbReference type="GO" id="GO:0006508">
    <property type="term" value="P:proteolysis"/>
    <property type="evidence" value="ECO:0007669"/>
    <property type="project" value="UniProtKB-KW"/>
</dbReference>
<dbReference type="RefSeq" id="WP_035132595.1">
    <property type="nucleotide sequence ID" value="NZ_JPMD01000022.1"/>
</dbReference>
<dbReference type="CDD" id="cd05656">
    <property type="entry name" value="M42_Frv"/>
    <property type="match status" value="1"/>
</dbReference>
<dbReference type="EMBL" id="JPMD01000022">
    <property type="protein sequence ID" value="KEZ86456.1"/>
    <property type="molecule type" value="Genomic_DNA"/>
</dbReference>
<dbReference type="SUPFAM" id="SSF101821">
    <property type="entry name" value="Aminopeptidase/glucanase lid domain"/>
    <property type="match status" value="1"/>
</dbReference>
<keyword evidence="3" id="KW-0645">Protease</keyword>
<dbReference type="InterPro" id="IPR051464">
    <property type="entry name" value="Peptidase_M42_aminopept"/>
</dbReference>
<reference evidence="9 10" key="1">
    <citation type="submission" date="2014-07" db="EMBL/GenBank/DDBJ databases">
        <title>Draft genome of Clostridium sulfidigenes 113A isolated from sediments associated with methane hydrate from Krishna Godavari basin.</title>
        <authorList>
            <person name="Honkalas V.S."/>
            <person name="Dabir A.P."/>
            <person name="Arora P."/>
            <person name="Dhakephalkar P.K."/>
        </authorList>
    </citation>
    <scope>NUCLEOTIDE SEQUENCE [LARGE SCALE GENOMIC DNA]</scope>
    <source>
        <strain evidence="9 10">113A</strain>
    </source>
</reference>
<feature type="binding site" evidence="8">
    <location>
        <position position="164"/>
    </location>
    <ligand>
        <name>Zn(2+)</name>
        <dbReference type="ChEBI" id="CHEBI:29105"/>
        <label>2</label>
    </ligand>
</feature>
<dbReference type="InterPro" id="IPR008007">
    <property type="entry name" value="Peptidase_M42"/>
</dbReference>
<feature type="binding site" evidence="8">
    <location>
        <position position="195"/>
    </location>
    <ligand>
        <name>Zn(2+)</name>
        <dbReference type="ChEBI" id="CHEBI:29105"/>
        <label>2</label>
    </ligand>
</feature>
<comment type="cofactor">
    <cofactor evidence="8">
        <name>a divalent metal cation</name>
        <dbReference type="ChEBI" id="CHEBI:60240"/>
    </cofactor>
    <text evidence="8">Binds 2 divalent metal cations per subunit.</text>
</comment>
<comment type="similarity">
    <text evidence="1 6">Belongs to the peptidase M42 family.</text>
</comment>
<evidence type="ECO:0000256" key="4">
    <source>
        <dbReference type="ARBA" id="ARBA00022723"/>
    </source>
</evidence>
<feature type="active site" description="Proton acceptor" evidence="7">
    <location>
        <position position="194"/>
    </location>
</feature>
<keyword evidence="10" id="KW-1185">Reference proteome</keyword>
<feature type="binding site" evidence="8">
    <location>
        <position position="164"/>
    </location>
    <ligand>
        <name>Zn(2+)</name>
        <dbReference type="ChEBI" id="CHEBI:29105"/>
        <label>1</label>
    </ligand>
</feature>
<protein>
    <submittedName>
        <fullName evidence="9">Peptidase M42 family protein</fullName>
    </submittedName>
</protein>
<dbReference type="Gene3D" id="2.40.30.40">
    <property type="entry name" value="Peptidase M42, domain 2"/>
    <property type="match status" value="1"/>
</dbReference>
<dbReference type="PANTHER" id="PTHR32481">
    <property type="entry name" value="AMINOPEPTIDASE"/>
    <property type="match status" value="1"/>
</dbReference>
<dbReference type="PANTHER" id="PTHR32481:SF0">
    <property type="entry name" value="AMINOPEPTIDASE YPDE-RELATED"/>
    <property type="match status" value="1"/>
</dbReference>
<evidence type="ECO:0000256" key="5">
    <source>
        <dbReference type="ARBA" id="ARBA00022801"/>
    </source>
</evidence>
<feature type="binding site" evidence="8">
    <location>
        <position position="303"/>
    </location>
    <ligand>
        <name>Zn(2+)</name>
        <dbReference type="ChEBI" id="CHEBI:29105"/>
        <label>2</label>
    </ligand>
</feature>
<accession>A0A084JBX2</accession>